<proteinExistence type="predicted"/>
<gene>
    <name evidence="2" type="ORF">PHMEG_00010818</name>
</gene>
<dbReference type="OrthoDB" id="8026949at2759"/>
<protein>
    <submittedName>
        <fullName evidence="2">Uncharacterized protein</fullName>
    </submittedName>
</protein>
<accession>A0A225WCR3</accession>
<feature type="region of interest" description="Disordered" evidence="1">
    <location>
        <begin position="159"/>
        <end position="241"/>
    </location>
</feature>
<dbReference type="EMBL" id="NBNE01001107">
    <property type="protein sequence ID" value="OWZ15526.1"/>
    <property type="molecule type" value="Genomic_DNA"/>
</dbReference>
<evidence type="ECO:0000256" key="1">
    <source>
        <dbReference type="SAM" id="MobiDB-lite"/>
    </source>
</evidence>
<evidence type="ECO:0000313" key="2">
    <source>
        <dbReference type="EMBL" id="OWZ15526.1"/>
    </source>
</evidence>
<feature type="compositionally biased region" description="Basic residues" evidence="1">
    <location>
        <begin position="178"/>
        <end position="188"/>
    </location>
</feature>
<dbReference type="Proteomes" id="UP000198211">
    <property type="component" value="Unassembled WGS sequence"/>
</dbReference>
<comment type="caution">
    <text evidence="2">The sequence shown here is derived from an EMBL/GenBank/DDBJ whole genome shotgun (WGS) entry which is preliminary data.</text>
</comment>
<name>A0A225WCR3_9STRA</name>
<organism evidence="2 3">
    <name type="scientific">Phytophthora megakarya</name>
    <dbReference type="NCBI Taxonomy" id="4795"/>
    <lineage>
        <taxon>Eukaryota</taxon>
        <taxon>Sar</taxon>
        <taxon>Stramenopiles</taxon>
        <taxon>Oomycota</taxon>
        <taxon>Peronosporomycetes</taxon>
        <taxon>Peronosporales</taxon>
        <taxon>Peronosporaceae</taxon>
        <taxon>Phytophthora</taxon>
    </lineage>
</organism>
<dbReference type="AlphaFoldDB" id="A0A225WCR3"/>
<evidence type="ECO:0000313" key="3">
    <source>
        <dbReference type="Proteomes" id="UP000198211"/>
    </source>
</evidence>
<sequence>MQQGTTLFSFNQFLNANSLDDFNEKASLSNRIRCMAISGGWSDKTKGYQLKLKSSSTVRDSPDGHPSRLEEIPEGIPKRTTLWLNGNLKLPREFYYRLNKTAAKAGIDIRSTPKLRDQHVKSFIRKLTDKELRATLQGQNFRSMADLEFILKRHDETWHEETDASPSQVRDFRANNQHMRRHRPKRYGKAFVVTHSEDESEDGDYEMDSSSEGEEPPTKSDLSVPKANQSESFAKQKDACNSELRQEMPQEVFRIMDNSGWKPPNGSEFRPRSPYPRFGNFSQSKHCDNCGEGSYTTDSCWMDIECERCHQLGNSSQMCRIRLCNLCGRYHDGKCDDPKILRLLKTLAQQGQLDLKEHFSTSELNQFLDGDAGFGGEAVKPVNPLDGDPERVGLKDISQLCVLVYVAPELRSRDQDNHQYMSVIENDADLRPEMLILENQEWDSRPEFQLNPGERYGWWANHDSDKCQKEVMVHGAVNNCRTMSFLTQELQ</sequence>
<keyword evidence="3" id="KW-1185">Reference proteome</keyword>
<feature type="compositionally biased region" description="Acidic residues" evidence="1">
    <location>
        <begin position="198"/>
        <end position="215"/>
    </location>
</feature>
<reference evidence="3" key="1">
    <citation type="submission" date="2017-03" db="EMBL/GenBank/DDBJ databases">
        <title>Phytopthora megakarya and P. palmivora, two closely related causual agents of cacao black pod achieved similar genome size and gene model numbers by different mechanisms.</title>
        <authorList>
            <person name="Ali S."/>
            <person name="Shao J."/>
            <person name="Larry D.J."/>
            <person name="Kronmiller B."/>
            <person name="Shen D."/>
            <person name="Strem M.D."/>
            <person name="Melnick R.L."/>
            <person name="Guiltinan M.J."/>
            <person name="Tyler B.M."/>
            <person name="Meinhardt L.W."/>
            <person name="Bailey B.A."/>
        </authorList>
    </citation>
    <scope>NUCLEOTIDE SEQUENCE [LARGE SCALE GENOMIC DNA]</scope>
    <source>
        <strain evidence="3">zdho120</strain>
    </source>
</reference>